<comment type="similarity">
    <text evidence="3 17">Belongs to the HPrK/P family.</text>
</comment>
<feature type="active site" evidence="17">
    <location>
        <position position="159"/>
    </location>
</feature>
<gene>
    <name evidence="17" type="primary">hprK</name>
    <name evidence="20" type="ORF">BG261_08510</name>
</gene>
<feature type="active site" evidence="17">
    <location>
        <position position="138"/>
    </location>
</feature>
<evidence type="ECO:0000256" key="5">
    <source>
        <dbReference type="ARBA" id="ARBA00018922"/>
    </source>
</evidence>
<dbReference type="EC" id="2.7.4.-" evidence="17"/>
<evidence type="ECO:0000256" key="7">
    <source>
        <dbReference type="ARBA" id="ARBA00022679"/>
    </source>
</evidence>
<dbReference type="GO" id="GO:0000155">
    <property type="term" value="F:phosphorelay sensor kinase activity"/>
    <property type="evidence" value="ECO:0007669"/>
    <property type="project" value="InterPro"/>
</dbReference>
<dbReference type="RefSeq" id="WP_070793320.1">
    <property type="nucleotide sequence ID" value="NZ_MKIR01000026.1"/>
</dbReference>
<dbReference type="PANTHER" id="PTHR30305:SF1">
    <property type="entry name" value="HPR KINASE_PHOSPHORYLASE"/>
    <property type="match status" value="1"/>
</dbReference>
<dbReference type="InterPro" id="IPR011126">
    <property type="entry name" value="Hpr_kin/Pase_Hpr_N"/>
</dbReference>
<sequence>MSVTVRDLVKKIKLQVVQATDEALEREVTTADISRPGLEMSGYFDYYTPERIQLFGMKEWSYMMKYTSDNRYDRLKQIITPETPAVIVARGLEIPSEMYAAAKKQDVALLQSNEVTSRLSANLTTYLIEALAERHTVHGVHMDIFGTGVLIQGASGVGKSETGLELVKRGHRLIADDRVDVYRKNEFTLMGQPADVLKHLMEIRGVGIIDVMMLFGAGAVKDFGEINLAVNLVPYEKGYQYDRLGNGTKSIELAEVKVPQIEIPVQTGRNISVIIEAAVMNFHAKNMGYDATENFVKNLNTLIKENS</sequence>
<comment type="caution">
    <text evidence="20">The sequence shown here is derived from an EMBL/GenBank/DDBJ whole genome shotgun (WGS) entry which is preliminary data.</text>
</comment>
<protein>
    <recommendedName>
        <fullName evidence="5 17">HPr kinase/phosphorylase</fullName>
        <shortName evidence="17">HPrK/P</shortName>
        <ecNumber evidence="17">2.7.11.-</ecNumber>
        <ecNumber evidence="17">2.7.4.-</ecNumber>
    </recommendedName>
    <alternativeName>
        <fullName evidence="15 17">HPr(Ser) kinase/phosphorylase</fullName>
    </alternativeName>
</protein>
<keyword evidence="13 17" id="KW-0511">Multifunctional enzyme</keyword>
<organism evidence="20 21">
    <name type="scientific">Floricoccus tropicus</name>
    <dbReference type="NCBI Taxonomy" id="1859473"/>
    <lineage>
        <taxon>Bacteria</taxon>
        <taxon>Bacillati</taxon>
        <taxon>Bacillota</taxon>
        <taxon>Bacilli</taxon>
        <taxon>Lactobacillales</taxon>
        <taxon>Streptococcaceae</taxon>
        <taxon>Floricoccus</taxon>
    </lineage>
</organism>
<evidence type="ECO:0000256" key="13">
    <source>
        <dbReference type="ARBA" id="ARBA00023268"/>
    </source>
</evidence>
<dbReference type="InterPro" id="IPR027417">
    <property type="entry name" value="P-loop_NTPase"/>
</dbReference>
<dbReference type="GO" id="GO:0004712">
    <property type="term" value="F:protein serine/threonine/tyrosine kinase activity"/>
    <property type="evidence" value="ECO:0007669"/>
    <property type="project" value="UniProtKB-UniRule"/>
</dbReference>
<dbReference type="SUPFAM" id="SSF53795">
    <property type="entry name" value="PEP carboxykinase-like"/>
    <property type="match status" value="1"/>
</dbReference>
<evidence type="ECO:0000256" key="6">
    <source>
        <dbReference type="ARBA" id="ARBA00022527"/>
    </source>
</evidence>
<keyword evidence="14 17" id="KW-0119">Carbohydrate metabolism</keyword>
<evidence type="ECO:0000256" key="10">
    <source>
        <dbReference type="ARBA" id="ARBA00022777"/>
    </source>
</evidence>
<evidence type="ECO:0000256" key="17">
    <source>
        <dbReference type="HAMAP-Rule" id="MF_01249"/>
    </source>
</evidence>
<dbReference type="InterPro" id="IPR011104">
    <property type="entry name" value="Hpr_kin/Pase_C"/>
</dbReference>
<dbReference type="InterPro" id="IPR003755">
    <property type="entry name" value="HPr(Ser)_kin/Pase"/>
</dbReference>
<keyword evidence="7 17" id="KW-0808">Transferase</keyword>
<feature type="domain" description="HPr(Ser) kinase/phosphorylase N-terminal" evidence="18">
    <location>
        <begin position="3"/>
        <end position="127"/>
    </location>
</feature>
<dbReference type="PANTHER" id="PTHR30305">
    <property type="entry name" value="PROTEIN YJDM-RELATED"/>
    <property type="match status" value="1"/>
</dbReference>
<evidence type="ECO:0000256" key="2">
    <source>
        <dbReference type="ARBA" id="ARBA00001946"/>
    </source>
</evidence>
<comment type="domain">
    <text evidence="17">The Walker A ATP-binding motif also binds Pi and PPi.</text>
</comment>
<comment type="cofactor">
    <cofactor evidence="2 17">
        <name>Mg(2+)</name>
        <dbReference type="ChEBI" id="CHEBI:18420"/>
    </cofactor>
</comment>
<feature type="active site" description="Proton acceptor; for phosphorylation activity. Proton donor; for dephosphorylation activity" evidence="17">
    <location>
        <position position="177"/>
    </location>
</feature>
<evidence type="ECO:0000259" key="19">
    <source>
        <dbReference type="Pfam" id="PF07475"/>
    </source>
</evidence>
<dbReference type="EMBL" id="MKIR01000026">
    <property type="protein sequence ID" value="OFI48314.1"/>
    <property type="molecule type" value="Genomic_DNA"/>
</dbReference>
<feature type="domain" description="HPr kinase/phosphorylase C-terminal" evidence="19">
    <location>
        <begin position="130"/>
        <end position="298"/>
    </location>
</feature>
<comment type="function">
    <text evidence="17">Catalyzes the ATP- as well as the pyrophosphate-dependent phosphorylation of a specific serine residue in HPr, a phosphocarrier protein of the phosphoenolpyruvate-dependent sugar phosphotransferase system (PTS). HprK/P also catalyzes the pyrophosphate-producing, inorganic phosphate-dependent dephosphorylation (phosphorolysis) of seryl-phosphorylated HPr (P-Ser-HPr). The two antagonistic activities of HprK/P are regulated by several intracellular metabolites, which change their concentration in response to the absence or presence of rapidly metabolisable carbon sources (glucose, fructose, etc.) in the growth medium. Therefore, by controlling the phosphorylation state of HPr, HPrK/P is a sensor enzyme that plays a major role in the regulation of carbon metabolism and sugar transport: it mediates carbon catabolite repression (CCR), and regulates PTS-catalyzed carbohydrate uptake and inducer exclusion.</text>
</comment>
<evidence type="ECO:0000256" key="8">
    <source>
        <dbReference type="ARBA" id="ARBA00022723"/>
    </source>
</evidence>
<dbReference type="GO" id="GO:0006109">
    <property type="term" value="P:regulation of carbohydrate metabolic process"/>
    <property type="evidence" value="ECO:0007669"/>
    <property type="project" value="UniProtKB-UniRule"/>
</dbReference>
<evidence type="ECO:0000259" key="18">
    <source>
        <dbReference type="Pfam" id="PF02603"/>
    </source>
</evidence>
<dbReference type="GO" id="GO:0004674">
    <property type="term" value="F:protein serine/threonine kinase activity"/>
    <property type="evidence" value="ECO:0007669"/>
    <property type="project" value="UniProtKB-KW"/>
</dbReference>
<evidence type="ECO:0000256" key="4">
    <source>
        <dbReference type="ARBA" id="ARBA00011643"/>
    </source>
</evidence>
<dbReference type="Pfam" id="PF02603">
    <property type="entry name" value="Hpr_kinase_N"/>
    <property type="match status" value="1"/>
</dbReference>
<dbReference type="Proteomes" id="UP000178622">
    <property type="component" value="Unassembled WGS sequence"/>
</dbReference>
<dbReference type="OrthoDB" id="9778803at2"/>
<keyword evidence="6 17" id="KW-0723">Serine/threonine-protein kinase</keyword>
<evidence type="ECO:0000256" key="3">
    <source>
        <dbReference type="ARBA" id="ARBA00006883"/>
    </source>
</evidence>
<keyword evidence="12 17" id="KW-0460">Magnesium</keyword>
<dbReference type="Gene3D" id="3.40.50.300">
    <property type="entry name" value="P-loop containing nucleotide triphosphate hydrolases"/>
    <property type="match status" value="1"/>
</dbReference>
<dbReference type="HAMAP" id="MF_01249">
    <property type="entry name" value="HPr_kinase"/>
    <property type="match status" value="1"/>
</dbReference>
<dbReference type="EC" id="2.7.11.-" evidence="17"/>
<comment type="miscellaneous">
    <text evidence="17">Both phosphorylation and phosphorolysis are carried out by the same active site and suggest a common mechanism for both reactions.</text>
</comment>
<feature type="binding site" evidence="17">
    <location>
        <position position="202"/>
    </location>
    <ligand>
        <name>Mg(2+)</name>
        <dbReference type="ChEBI" id="CHEBI:18420"/>
    </ligand>
</feature>
<dbReference type="Gene3D" id="3.40.1390.20">
    <property type="entry name" value="HprK N-terminal domain-like"/>
    <property type="match status" value="1"/>
</dbReference>
<evidence type="ECO:0000313" key="21">
    <source>
        <dbReference type="Proteomes" id="UP000178622"/>
    </source>
</evidence>
<keyword evidence="9 17" id="KW-0547">Nucleotide-binding</keyword>
<evidence type="ECO:0000256" key="11">
    <source>
        <dbReference type="ARBA" id="ARBA00022840"/>
    </source>
</evidence>
<evidence type="ECO:0000256" key="1">
    <source>
        <dbReference type="ARBA" id="ARBA00001120"/>
    </source>
</evidence>
<dbReference type="CDD" id="cd01918">
    <property type="entry name" value="HprK_C"/>
    <property type="match status" value="1"/>
</dbReference>
<evidence type="ECO:0000256" key="14">
    <source>
        <dbReference type="ARBA" id="ARBA00023277"/>
    </source>
</evidence>
<keyword evidence="21" id="KW-1185">Reference proteome</keyword>
<dbReference type="SUPFAM" id="SSF75138">
    <property type="entry name" value="HprK N-terminal domain-like"/>
    <property type="match status" value="1"/>
</dbReference>
<proteinExistence type="inferred from homology"/>
<keyword evidence="10 17" id="KW-0418">Kinase</keyword>
<dbReference type="Pfam" id="PF07475">
    <property type="entry name" value="Hpr_kinase_C"/>
    <property type="match status" value="1"/>
</dbReference>
<dbReference type="FunFam" id="3.40.50.300:FF:000174">
    <property type="entry name" value="HPr kinase/phosphorylase"/>
    <property type="match status" value="1"/>
</dbReference>
<evidence type="ECO:0000256" key="15">
    <source>
        <dbReference type="ARBA" id="ARBA00033012"/>
    </source>
</evidence>
<comment type="subunit">
    <text evidence="4 17">Homohexamer.</text>
</comment>
<comment type="catalytic activity">
    <reaction evidence="1 17">
        <text>[HPr protein]-L-serine + ATP = [HPr protein]-O-phospho-L-serine + ADP + H(+)</text>
        <dbReference type="Rhea" id="RHEA:46600"/>
        <dbReference type="Rhea" id="RHEA-COMP:11602"/>
        <dbReference type="Rhea" id="RHEA-COMP:11603"/>
        <dbReference type="ChEBI" id="CHEBI:15378"/>
        <dbReference type="ChEBI" id="CHEBI:29999"/>
        <dbReference type="ChEBI" id="CHEBI:30616"/>
        <dbReference type="ChEBI" id="CHEBI:83421"/>
        <dbReference type="ChEBI" id="CHEBI:456216"/>
    </reaction>
</comment>
<evidence type="ECO:0000256" key="12">
    <source>
        <dbReference type="ARBA" id="ARBA00022842"/>
    </source>
</evidence>
<dbReference type="GO" id="GO:0005524">
    <property type="term" value="F:ATP binding"/>
    <property type="evidence" value="ECO:0007669"/>
    <property type="project" value="UniProtKB-UniRule"/>
</dbReference>
<name>A0A1E8GJ81_9LACT</name>
<feature type="region of interest" description="Important for the catalytic mechanism of both phosphorylation and dephosphorylation" evidence="17">
    <location>
        <begin position="201"/>
        <end position="210"/>
    </location>
</feature>
<dbReference type="GO" id="GO:0000287">
    <property type="term" value="F:magnesium ion binding"/>
    <property type="evidence" value="ECO:0007669"/>
    <property type="project" value="UniProtKB-UniRule"/>
</dbReference>
<keyword evidence="8 17" id="KW-0479">Metal-binding</keyword>
<evidence type="ECO:0000256" key="9">
    <source>
        <dbReference type="ARBA" id="ARBA00022741"/>
    </source>
</evidence>
<comment type="catalytic activity">
    <reaction evidence="16 17">
        <text>[HPr protein]-O-phospho-L-serine + phosphate + H(+) = [HPr protein]-L-serine + diphosphate</text>
        <dbReference type="Rhea" id="RHEA:46604"/>
        <dbReference type="Rhea" id="RHEA-COMP:11602"/>
        <dbReference type="Rhea" id="RHEA-COMP:11603"/>
        <dbReference type="ChEBI" id="CHEBI:15378"/>
        <dbReference type="ChEBI" id="CHEBI:29999"/>
        <dbReference type="ChEBI" id="CHEBI:33019"/>
        <dbReference type="ChEBI" id="CHEBI:43474"/>
        <dbReference type="ChEBI" id="CHEBI:83421"/>
    </reaction>
</comment>
<dbReference type="InterPro" id="IPR028979">
    <property type="entry name" value="Ser_kin/Pase_Hpr-like_N_sf"/>
</dbReference>
<evidence type="ECO:0000256" key="16">
    <source>
        <dbReference type="ARBA" id="ARBA00047657"/>
    </source>
</evidence>
<dbReference type="AlphaFoldDB" id="A0A1E8GJ81"/>
<evidence type="ECO:0000313" key="20">
    <source>
        <dbReference type="EMBL" id="OFI48314.1"/>
    </source>
</evidence>
<dbReference type="STRING" id="1859473.BG261_08510"/>
<keyword evidence="11 17" id="KW-0067">ATP-binding</keyword>
<feature type="region of interest" description="Important for the catalytic mechanism of dephosphorylation" evidence="17">
    <location>
        <begin position="264"/>
        <end position="269"/>
    </location>
</feature>
<feature type="binding site" evidence="17">
    <location>
        <position position="160"/>
    </location>
    <ligand>
        <name>Mg(2+)</name>
        <dbReference type="ChEBI" id="CHEBI:18420"/>
    </ligand>
</feature>
<accession>A0A1E8GJ81</accession>
<reference evidence="21" key="1">
    <citation type="submission" date="2016-09" db="EMBL/GenBank/DDBJ databases">
        <title>Draft genome sequence of a novel species of the family Streptococcaceae isolated from flowers.</title>
        <authorList>
            <person name="Chuah L.-O."/>
            <person name="Yap K.-P."/>
            <person name="Thong K.L."/>
            <person name="Liong M.T."/>
            <person name="Ahmad R."/>
            <person name="Rusul G."/>
        </authorList>
    </citation>
    <scope>NUCLEOTIDE SEQUENCE [LARGE SCALE GENOMIC DNA]</scope>
    <source>
        <strain evidence="21">DF1</strain>
    </source>
</reference>
<dbReference type="NCBIfam" id="TIGR00679">
    <property type="entry name" value="hpr-ser"/>
    <property type="match status" value="1"/>
</dbReference>
<feature type="active site" evidence="17">
    <location>
        <position position="243"/>
    </location>
</feature>
<feature type="binding site" evidence="17">
    <location>
        <begin position="153"/>
        <end position="160"/>
    </location>
    <ligand>
        <name>ATP</name>
        <dbReference type="ChEBI" id="CHEBI:30616"/>
    </ligand>
</feature>